<dbReference type="EMBL" id="OV170221">
    <property type="protein sequence ID" value="CAH0712772.1"/>
    <property type="molecule type" value="Genomic_DNA"/>
</dbReference>
<feature type="region of interest" description="Disordered" evidence="1">
    <location>
        <begin position="24"/>
        <end position="56"/>
    </location>
</feature>
<feature type="compositionally biased region" description="Low complexity" evidence="1">
    <location>
        <begin position="178"/>
        <end position="191"/>
    </location>
</feature>
<protein>
    <submittedName>
        <fullName evidence="2">Uncharacterized protein</fullName>
    </submittedName>
</protein>
<evidence type="ECO:0000256" key="1">
    <source>
        <dbReference type="SAM" id="MobiDB-lite"/>
    </source>
</evidence>
<reference evidence="2" key="1">
    <citation type="submission" date="2021-12" db="EMBL/GenBank/DDBJ databases">
        <authorList>
            <person name="Martin H S."/>
        </authorList>
    </citation>
    <scope>NUCLEOTIDE SEQUENCE</scope>
</reference>
<keyword evidence="3" id="KW-1185">Reference proteome</keyword>
<gene>
    <name evidence="2" type="ORF">BINO364_LOCUS10</name>
</gene>
<feature type="region of interest" description="Disordered" evidence="1">
    <location>
        <begin position="99"/>
        <end position="325"/>
    </location>
</feature>
<evidence type="ECO:0000313" key="3">
    <source>
        <dbReference type="Proteomes" id="UP000838878"/>
    </source>
</evidence>
<name>A0A8S4HUZ6_9NEOP</name>
<dbReference type="Proteomes" id="UP000838878">
    <property type="component" value="Chromosome 1"/>
</dbReference>
<sequence>MNRLINRCIDRLINCYIDRRACRGRRARRSRRRGGRGGRGRSARAGREGRAEATVSSRLEIRVRPPAPDAASPALAGNTVKIHSVVSGGEVRLNHDEASVYYDATEHQRDKRRSSTRSGEKSQSPAIERTRLDAIPDRSTSAARGAGGDGTHSLRDRSTSSTSRIPVASPAHPPHPPAGGAHPPAAAGGAHRLAKCASWSGDPPLSPDTTPHTADLTPALRRRRQNAADKYAADPARDLNLRFARPRRRHPPHASATSRCRSVTIGSSPPPGSSSSSGSPPPAPPGGPPGPLAGPPAPPAGPPLHNAARARRFRPSKDGKEELPAPVYSAVVCNADCEVPDTDCDEASKHL</sequence>
<feature type="compositionally biased region" description="Pro residues" evidence="1">
    <location>
        <begin position="279"/>
        <end position="302"/>
    </location>
</feature>
<feature type="compositionally biased region" description="Basic and acidic residues" evidence="1">
    <location>
        <begin position="99"/>
        <end position="109"/>
    </location>
</feature>
<feature type="compositionally biased region" description="Basic residues" evidence="1">
    <location>
        <begin position="24"/>
        <end position="44"/>
    </location>
</feature>
<feature type="compositionally biased region" description="Polar residues" evidence="1">
    <location>
        <begin position="255"/>
        <end position="265"/>
    </location>
</feature>
<evidence type="ECO:0000313" key="2">
    <source>
        <dbReference type="EMBL" id="CAH0712772.1"/>
    </source>
</evidence>
<proteinExistence type="predicted"/>
<dbReference type="OrthoDB" id="5979581at2759"/>
<feature type="compositionally biased region" description="Basic and acidic residues" evidence="1">
    <location>
        <begin position="231"/>
        <end position="240"/>
    </location>
</feature>
<feature type="non-terminal residue" evidence="2">
    <location>
        <position position="351"/>
    </location>
</feature>
<accession>A0A8S4HUZ6</accession>
<organism evidence="2 3">
    <name type="scientific">Brenthis ino</name>
    <name type="common">lesser marbled fritillary</name>
    <dbReference type="NCBI Taxonomy" id="405034"/>
    <lineage>
        <taxon>Eukaryota</taxon>
        <taxon>Metazoa</taxon>
        <taxon>Ecdysozoa</taxon>
        <taxon>Arthropoda</taxon>
        <taxon>Hexapoda</taxon>
        <taxon>Insecta</taxon>
        <taxon>Pterygota</taxon>
        <taxon>Neoptera</taxon>
        <taxon>Endopterygota</taxon>
        <taxon>Lepidoptera</taxon>
        <taxon>Glossata</taxon>
        <taxon>Ditrysia</taxon>
        <taxon>Papilionoidea</taxon>
        <taxon>Nymphalidae</taxon>
        <taxon>Heliconiinae</taxon>
        <taxon>Argynnini</taxon>
        <taxon>Brenthis</taxon>
    </lineage>
</organism>
<dbReference type="AlphaFoldDB" id="A0A8S4HUZ6"/>